<comment type="similarity">
    <text evidence="2">Belongs to the syntaxin family.</text>
</comment>
<dbReference type="GO" id="GO:0031201">
    <property type="term" value="C:SNARE complex"/>
    <property type="evidence" value="ECO:0007669"/>
    <property type="project" value="TreeGrafter"/>
</dbReference>
<dbReference type="InterPro" id="IPR019529">
    <property type="entry name" value="Syntaxin-18_N"/>
</dbReference>
<proteinExistence type="inferred from homology"/>
<dbReference type="GO" id="GO:0005783">
    <property type="term" value="C:endoplasmic reticulum"/>
    <property type="evidence" value="ECO:0007669"/>
    <property type="project" value="TreeGrafter"/>
</dbReference>
<evidence type="ECO:0000313" key="11">
    <source>
        <dbReference type="EMBL" id="SCU85392.1"/>
    </source>
</evidence>
<dbReference type="Gene3D" id="1.20.5.110">
    <property type="match status" value="1"/>
</dbReference>
<dbReference type="PANTHER" id="PTHR15959">
    <property type="entry name" value="SYNTAXIN-18"/>
    <property type="match status" value="1"/>
</dbReference>
<gene>
    <name evidence="11" type="ORF">LAME_0D01178G</name>
</gene>
<dbReference type="Pfam" id="PF10496">
    <property type="entry name" value="Syntaxin-18_N"/>
    <property type="match status" value="1"/>
</dbReference>
<evidence type="ECO:0000256" key="5">
    <source>
        <dbReference type="ARBA" id="ARBA00022927"/>
    </source>
</evidence>
<evidence type="ECO:0000256" key="1">
    <source>
        <dbReference type="ARBA" id="ARBA00004211"/>
    </source>
</evidence>
<evidence type="ECO:0000256" key="7">
    <source>
        <dbReference type="ARBA" id="ARBA00023054"/>
    </source>
</evidence>
<keyword evidence="8 9" id="KW-0472">Membrane</keyword>
<feature type="domain" description="T-SNARE coiled-coil homology" evidence="10">
    <location>
        <begin position="236"/>
        <end position="298"/>
    </location>
</feature>
<organism evidence="11 12">
    <name type="scientific">Lachancea meyersii CBS 8951</name>
    <dbReference type="NCBI Taxonomy" id="1266667"/>
    <lineage>
        <taxon>Eukaryota</taxon>
        <taxon>Fungi</taxon>
        <taxon>Dikarya</taxon>
        <taxon>Ascomycota</taxon>
        <taxon>Saccharomycotina</taxon>
        <taxon>Saccharomycetes</taxon>
        <taxon>Saccharomycetales</taxon>
        <taxon>Saccharomycetaceae</taxon>
        <taxon>Lachancea</taxon>
    </lineage>
</organism>
<evidence type="ECO:0000256" key="8">
    <source>
        <dbReference type="ARBA" id="ARBA00023136"/>
    </source>
</evidence>
<dbReference type="GO" id="GO:0006890">
    <property type="term" value="P:retrograde vesicle-mediated transport, Golgi to endoplasmic reticulum"/>
    <property type="evidence" value="ECO:0007669"/>
    <property type="project" value="TreeGrafter"/>
</dbReference>
<evidence type="ECO:0000256" key="2">
    <source>
        <dbReference type="ARBA" id="ARBA00009063"/>
    </source>
</evidence>
<accession>A0A1G4J6D2</accession>
<evidence type="ECO:0000256" key="3">
    <source>
        <dbReference type="ARBA" id="ARBA00022448"/>
    </source>
</evidence>
<name>A0A1G4J6D2_9SACH</name>
<evidence type="ECO:0000259" key="10">
    <source>
        <dbReference type="PROSITE" id="PS50192"/>
    </source>
</evidence>
<dbReference type="PROSITE" id="PS50192">
    <property type="entry name" value="T_SNARE"/>
    <property type="match status" value="1"/>
</dbReference>
<keyword evidence="12" id="KW-1185">Reference proteome</keyword>
<evidence type="ECO:0000256" key="9">
    <source>
        <dbReference type="SAM" id="Phobius"/>
    </source>
</evidence>
<dbReference type="InterPro" id="IPR000727">
    <property type="entry name" value="T_SNARE_dom"/>
</dbReference>
<keyword evidence="3" id="KW-0813">Transport</keyword>
<keyword evidence="5" id="KW-0653">Protein transport</keyword>
<dbReference type="GO" id="GO:0015031">
    <property type="term" value="P:protein transport"/>
    <property type="evidence" value="ECO:0007669"/>
    <property type="project" value="UniProtKB-KW"/>
</dbReference>
<evidence type="ECO:0000313" key="12">
    <source>
        <dbReference type="Proteomes" id="UP000191144"/>
    </source>
</evidence>
<dbReference type="EMBL" id="LT598482">
    <property type="protein sequence ID" value="SCU85392.1"/>
    <property type="molecule type" value="Genomic_DNA"/>
</dbReference>
<dbReference type="Proteomes" id="UP000191144">
    <property type="component" value="Chromosome D"/>
</dbReference>
<dbReference type="OrthoDB" id="342981at2759"/>
<protein>
    <submittedName>
        <fullName evidence="11">LAME_0D01178g1_1</fullName>
    </submittedName>
</protein>
<dbReference type="PANTHER" id="PTHR15959:SF0">
    <property type="entry name" value="SYNTAXIN-18"/>
    <property type="match status" value="1"/>
</dbReference>
<keyword evidence="6 9" id="KW-1133">Transmembrane helix</keyword>
<dbReference type="AlphaFoldDB" id="A0A1G4J6D2"/>
<feature type="transmembrane region" description="Helical" evidence="9">
    <location>
        <begin position="308"/>
        <end position="326"/>
    </location>
</feature>
<reference evidence="12" key="1">
    <citation type="submission" date="2016-03" db="EMBL/GenBank/DDBJ databases">
        <authorList>
            <person name="Devillers Hugo."/>
        </authorList>
    </citation>
    <scope>NUCLEOTIDE SEQUENCE [LARGE SCALE GENOMIC DNA]</scope>
</reference>
<comment type="subcellular location">
    <subcellularLocation>
        <location evidence="1">Membrane</location>
        <topology evidence="1">Single-pass type IV membrane protein</topology>
    </subcellularLocation>
</comment>
<sequence>MPNVTPLFKNYVAVFLEDSNLVASPEIRQSSEAQEKYQVQDTFVKECVELLKHVLELQKVVGSIKTQYESELDLTDREKDDFDTEVRLLIQQYFEKLRFLEHYEKKRQDMVEKKYMGDSVGELVSLFRSKDESLALFHATNNKHRNGILQSLSMIISSIFSQISHMQQQRLSRQRELESIDFNAQLYTSTHNMIASVSQHPAIETTDEEVREYEETVAKLSQEQLQILETEHDDLLNIKTQELQKVENLRKTMVQITSMQNEIASHLQSQTQSIYSLLDNHDDIELEIQQGNRQLKRAQRHGGKSAKLIVYLSVFFGILILCLDIIN</sequence>
<keyword evidence="7" id="KW-0175">Coiled coil</keyword>
<evidence type="ECO:0000256" key="6">
    <source>
        <dbReference type="ARBA" id="ARBA00022989"/>
    </source>
</evidence>
<evidence type="ECO:0000256" key="4">
    <source>
        <dbReference type="ARBA" id="ARBA00022692"/>
    </source>
</evidence>
<keyword evidence="4 9" id="KW-0812">Transmembrane</keyword>